<dbReference type="PROSITE" id="PS51257">
    <property type="entry name" value="PROKAR_LIPOPROTEIN"/>
    <property type="match status" value="1"/>
</dbReference>
<dbReference type="Pfam" id="PF14275">
    <property type="entry name" value="DUF4362"/>
    <property type="match status" value="1"/>
</dbReference>
<feature type="signal peptide" evidence="1">
    <location>
        <begin position="1"/>
        <end position="22"/>
    </location>
</feature>
<evidence type="ECO:0000313" key="3">
    <source>
        <dbReference type="Proteomes" id="UP001596071"/>
    </source>
</evidence>
<dbReference type="InterPro" id="IPR021598">
    <property type="entry name" value="DUF3221"/>
</dbReference>
<evidence type="ECO:0000313" key="2">
    <source>
        <dbReference type="EMBL" id="MFC5603332.1"/>
    </source>
</evidence>
<feature type="chain" id="PRO_5046714049" evidence="1">
    <location>
        <begin position="23"/>
        <end position="378"/>
    </location>
</feature>
<dbReference type="Pfam" id="PF11518">
    <property type="entry name" value="DUF3221"/>
    <property type="match status" value="1"/>
</dbReference>
<organism evidence="2 3">
    <name type="scientific">Sporosarcina koreensis</name>
    <dbReference type="NCBI Taxonomy" id="334735"/>
    <lineage>
        <taxon>Bacteria</taxon>
        <taxon>Bacillati</taxon>
        <taxon>Bacillota</taxon>
        <taxon>Bacilli</taxon>
        <taxon>Bacillales</taxon>
        <taxon>Caryophanaceae</taxon>
        <taxon>Sporosarcina</taxon>
    </lineage>
</organism>
<proteinExistence type="predicted"/>
<reference evidence="3" key="1">
    <citation type="journal article" date="2019" name="Int. J. Syst. Evol. Microbiol.">
        <title>The Global Catalogue of Microorganisms (GCM) 10K type strain sequencing project: providing services to taxonomists for standard genome sequencing and annotation.</title>
        <authorList>
            <consortium name="The Broad Institute Genomics Platform"/>
            <consortium name="The Broad Institute Genome Sequencing Center for Infectious Disease"/>
            <person name="Wu L."/>
            <person name="Ma J."/>
        </authorList>
    </citation>
    <scope>NUCLEOTIDE SEQUENCE [LARGE SCALE GENOMIC DNA]</scope>
    <source>
        <strain evidence="3">KACC 11299</strain>
    </source>
</reference>
<dbReference type="Proteomes" id="UP001596071">
    <property type="component" value="Unassembled WGS sequence"/>
</dbReference>
<keyword evidence="1" id="KW-0732">Signal</keyword>
<sequence length="378" mass="42612">MMKKMGCTILLLTFLFILTACNTTNEEKNPVDKGASHATSIDSDKPIVQGVDNVDVVNTHGSINGLERMKDFYNNFQNGISSELRIVHYTIEGDPIISDLNYKEDTIKVTYDSTRDNFGSGEITTVTCNDLLEEVNPTNISYIATGCSDGFFGMTEILSVEYNVGRQDLFELELQFGDKLENELNSKTKVATRTKNKTKATNDFILSTPVKQEIFKRLILANYLGDLNLKTTCQSKDFKDYYLKVYINGGDREYHWSSCDRGQDGLKFTEIAEYIILQSQMEQTENPETVIQGYVLQVKDDTLLIGEDLNIMQYEWLKDEIKHTGLDAYAFSFISLEGVKTDEFQIGDKIEAIINGSITGSKPGKVIVKDIKKINITN</sequence>
<gene>
    <name evidence="2" type="ORF">ACFPTP_08850</name>
</gene>
<dbReference type="InterPro" id="IPR025372">
    <property type="entry name" value="DUF4362"/>
</dbReference>
<dbReference type="RefSeq" id="WP_381443694.1">
    <property type="nucleotide sequence ID" value="NZ_JBHSNP010000011.1"/>
</dbReference>
<name>A0ABW0TX80_9BACL</name>
<comment type="caution">
    <text evidence="2">The sequence shown here is derived from an EMBL/GenBank/DDBJ whole genome shotgun (WGS) entry which is preliminary data.</text>
</comment>
<dbReference type="EMBL" id="JBHSNP010000011">
    <property type="protein sequence ID" value="MFC5603332.1"/>
    <property type="molecule type" value="Genomic_DNA"/>
</dbReference>
<accession>A0ABW0TX80</accession>
<keyword evidence="3" id="KW-1185">Reference proteome</keyword>
<evidence type="ECO:0000256" key="1">
    <source>
        <dbReference type="SAM" id="SignalP"/>
    </source>
</evidence>
<protein>
    <submittedName>
        <fullName evidence="2">DUF4362 domain-containing protein</fullName>
    </submittedName>
</protein>